<accession>A0A016TMS8</accession>
<comment type="caution">
    <text evidence="2">The sequence shown here is derived from an EMBL/GenBank/DDBJ whole genome shotgun (WGS) entry which is preliminary data.</text>
</comment>
<feature type="signal peptide" evidence="1">
    <location>
        <begin position="1"/>
        <end position="29"/>
    </location>
</feature>
<sequence>MWEPTTPAAMRFFYAVLALLAFSAQRSTANFPIAGYPDNPPFGFHEPPYAHPYIGELGAAGPLGNAPQPAPAYPFGYPFAYPFGYPFDLYNWYSRLFDPRTLFNNVPKPFPRGTGPLSYNSFVPPMATKASKKT</sequence>
<organism evidence="2 3">
    <name type="scientific">Ancylostoma ceylanicum</name>
    <dbReference type="NCBI Taxonomy" id="53326"/>
    <lineage>
        <taxon>Eukaryota</taxon>
        <taxon>Metazoa</taxon>
        <taxon>Ecdysozoa</taxon>
        <taxon>Nematoda</taxon>
        <taxon>Chromadorea</taxon>
        <taxon>Rhabditida</taxon>
        <taxon>Rhabditina</taxon>
        <taxon>Rhabditomorpha</taxon>
        <taxon>Strongyloidea</taxon>
        <taxon>Ancylostomatidae</taxon>
        <taxon>Ancylostomatinae</taxon>
        <taxon>Ancylostoma</taxon>
    </lineage>
</organism>
<gene>
    <name evidence="2" type="primary">Acey_s0090.g2350</name>
    <name evidence="2" type="ORF">Y032_0090g2350</name>
</gene>
<keyword evidence="1" id="KW-0732">Signal</keyword>
<dbReference type="AlphaFoldDB" id="A0A016TMS8"/>
<proteinExistence type="predicted"/>
<keyword evidence="3" id="KW-1185">Reference proteome</keyword>
<dbReference type="Proteomes" id="UP000024635">
    <property type="component" value="Unassembled WGS sequence"/>
</dbReference>
<evidence type="ECO:0000256" key="1">
    <source>
        <dbReference type="SAM" id="SignalP"/>
    </source>
</evidence>
<dbReference type="EMBL" id="JARK01001426">
    <property type="protein sequence ID" value="EYC03991.1"/>
    <property type="molecule type" value="Genomic_DNA"/>
</dbReference>
<evidence type="ECO:0000313" key="3">
    <source>
        <dbReference type="Proteomes" id="UP000024635"/>
    </source>
</evidence>
<reference evidence="3" key="1">
    <citation type="journal article" date="2015" name="Nat. Genet.">
        <title>The genome and transcriptome of the zoonotic hookworm Ancylostoma ceylanicum identify infection-specific gene families.</title>
        <authorList>
            <person name="Schwarz E.M."/>
            <person name="Hu Y."/>
            <person name="Antoshechkin I."/>
            <person name="Miller M.M."/>
            <person name="Sternberg P.W."/>
            <person name="Aroian R.V."/>
        </authorList>
    </citation>
    <scope>NUCLEOTIDE SEQUENCE</scope>
    <source>
        <strain evidence="3">HY135</strain>
    </source>
</reference>
<name>A0A016TMS8_9BILA</name>
<protein>
    <submittedName>
        <fullName evidence="2">Uncharacterized protein</fullName>
    </submittedName>
</protein>
<feature type="chain" id="PRO_5001491237" evidence="1">
    <location>
        <begin position="30"/>
        <end position="134"/>
    </location>
</feature>
<evidence type="ECO:0000313" key="2">
    <source>
        <dbReference type="EMBL" id="EYC03991.1"/>
    </source>
</evidence>